<keyword evidence="2" id="KW-0808">Transferase</keyword>
<sequence length="233" mass="26368">MKNQQTTLVFDQEFASSYDRRFAKLAPMHNALHLLIRMVLSELPNDARVLCVGVGTGSELIDLAQTFPQWKFTAVEPAAPMLDICRQKAEEYGIASRCTFHEGYLDSLPASDPFHAATCLLVSHFFIQQEERRNFFRQIAARLLPDGYLVSSDLASDMSSSAYQSLLEVWVRMLINPEMPAEEIEKFLTSYGRDVALLPPQEVEAIIASSGFDTPVLFFQTLLIHAWYTKRTP</sequence>
<feature type="domain" description="Methyltransferase" evidence="1">
    <location>
        <begin position="49"/>
        <end position="147"/>
    </location>
</feature>
<dbReference type="CDD" id="cd02440">
    <property type="entry name" value="AdoMet_MTases"/>
    <property type="match status" value="1"/>
</dbReference>
<reference evidence="2" key="2">
    <citation type="journal article" date="2022" name="Microbiol. Resour. Announc.">
        <title>Metagenome Sequencing to Explore Phylogenomics of Terrestrial Cyanobacteria.</title>
        <authorList>
            <person name="Ward R.D."/>
            <person name="Stajich J.E."/>
            <person name="Johansen J.R."/>
            <person name="Huntemann M."/>
            <person name="Clum A."/>
            <person name="Foster B."/>
            <person name="Foster B."/>
            <person name="Roux S."/>
            <person name="Palaniappan K."/>
            <person name="Varghese N."/>
            <person name="Mukherjee S."/>
            <person name="Reddy T.B.K."/>
            <person name="Daum C."/>
            <person name="Copeland A."/>
            <person name="Chen I.A."/>
            <person name="Ivanova N.N."/>
            <person name="Kyrpides N.C."/>
            <person name="Shapiro N."/>
            <person name="Eloe-Fadrosh E.A."/>
            <person name="Pietrasiak N."/>
        </authorList>
    </citation>
    <scope>NUCLEOTIDE SEQUENCE</scope>
    <source>
        <strain evidence="2">CPER-KK1</strain>
    </source>
</reference>
<dbReference type="Pfam" id="PF13649">
    <property type="entry name" value="Methyltransf_25"/>
    <property type="match status" value="1"/>
</dbReference>
<dbReference type="SUPFAM" id="SSF53335">
    <property type="entry name" value="S-adenosyl-L-methionine-dependent methyltransferases"/>
    <property type="match status" value="1"/>
</dbReference>
<dbReference type="GO" id="GO:0032259">
    <property type="term" value="P:methylation"/>
    <property type="evidence" value="ECO:0007669"/>
    <property type="project" value="UniProtKB-KW"/>
</dbReference>
<organism evidence="2 3">
    <name type="scientific">Symplocastrum torsivum CPER-KK1</name>
    <dbReference type="NCBI Taxonomy" id="450513"/>
    <lineage>
        <taxon>Bacteria</taxon>
        <taxon>Bacillati</taxon>
        <taxon>Cyanobacteriota</taxon>
        <taxon>Cyanophyceae</taxon>
        <taxon>Oscillatoriophycideae</taxon>
        <taxon>Oscillatoriales</taxon>
        <taxon>Microcoleaceae</taxon>
        <taxon>Symplocastrum</taxon>
    </lineage>
</organism>
<accession>A0A951UDE9</accession>
<evidence type="ECO:0000313" key="2">
    <source>
        <dbReference type="EMBL" id="MBW4549418.1"/>
    </source>
</evidence>
<reference evidence="2" key="1">
    <citation type="submission" date="2021-05" db="EMBL/GenBank/DDBJ databases">
        <authorList>
            <person name="Pietrasiak N."/>
            <person name="Ward R."/>
            <person name="Stajich J.E."/>
            <person name="Kurbessoian T."/>
        </authorList>
    </citation>
    <scope>NUCLEOTIDE SEQUENCE</scope>
    <source>
        <strain evidence="2">CPER-KK1</strain>
    </source>
</reference>
<evidence type="ECO:0000259" key="1">
    <source>
        <dbReference type="Pfam" id="PF13649"/>
    </source>
</evidence>
<evidence type="ECO:0000313" key="3">
    <source>
        <dbReference type="Proteomes" id="UP000753908"/>
    </source>
</evidence>
<comment type="caution">
    <text evidence="2">The sequence shown here is derived from an EMBL/GenBank/DDBJ whole genome shotgun (WGS) entry which is preliminary data.</text>
</comment>
<dbReference type="InterPro" id="IPR029063">
    <property type="entry name" value="SAM-dependent_MTases_sf"/>
</dbReference>
<keyword evidence="2" id="KW-0489">Methyltransferase</keyword>
<gene>
    <name evidence="2" type="ORF">KME25_34195</name>
</gene>
<dbReference type="Proteomes" id="UP000753908">
    <property type="component" value="Unassembled WGS sequence"/>
</dbReference>
<dbReference type="GO" id="GO:0008168">
    <property type="term" value="F:methyltransferase activity"/>
    <property type="evidence" value="ECO:0007669"/>
    <property type="project" value="UniProtKB-KW"/>
</dbReference>
<dbReference type="Gene3D" id="3.40.50.150">
    <property type="entry name" value="Vaccinia Virus protein VP39"/>
    <property type="match status" value="1"/>
</dbReference>
<dbReference type="EMBL" id="JAHHIF010000097">
    <property type="protein sequence ID" value="MBW4549418.1"/>
    <property type="molecule type" value="Genomic_DNA"/>
</dbReference>
<dbReference type="InterPro" id="IPR041698">
    <property type="entry name" value="Methyltransf_25"/>
</dbReference>
<proteinExistence type="predicted"/>
<dbReference type="AlphaFoldDB" id="A0A951UDE9"/>
<name>A0A951UDE9_9CYAN</name>
<protein>
    <submittedName>
        <fullName evidence="2">Class I SAM-dependent methyltransferase</fullName>
    </submittedName>
</protein>